<keyword evidence="1" id="KW-0472">Membrane</keyword>
<feature type="transmembrane region" description="Helical" evidence="1">
    <location>
        <begin position="20"/>
        <end position="38"/>
    </location>
</feature>
<dbReference type="EMBL" id="CADCTY010000025">
    <property type="protein sequence ID" value="CAA9296651.1"/>
    <property type="molecule type" value="Genomic_DNA"/>
</dbReference>
<protein>
    <submittedName>
        <fullName evidence="2">Uncharacterized protein</fullName>
    </submittedName>
</protein>
<reference evidence="2" key="1">
    <citation type="submission" date="2020-02" db="EMBL/GenBank/DDBJ databases">
        <authorList>
            <person name="Meier V. D."/>
        </authorList>
    </citation>
    <scope>NUCLEOTIDE SEQUENCE</scope>
    <source>
        <strain evidence="2">AVDCRST_MAG94</strain>
    </source>
</reference>
<gene>
    <name evidence="2" type="ORF">AVDCRST_MAG94-84</name>
</gene>
<accession>A0A6J4K5X8</accession>
<proteinExistence type="predicted"/>
<dbReference type="AlphaFoldDB" id="A0A6J4K5X8"/>
<keyword evidence="1" id="KW-1133">Transmembrane helix</keyword>
<organism evidence="2">
    <name type="scientific">uncultured Leptolyngbya sp</name>
    <dbReference type="NCBI Taxonomy" id="332963"/>
    <lineage>
        <taxon>Bacteria</taxon>
        <taxon>Bacillati</taxon>
        <taxon>Cyanobacteriota</taxon>
        <taxon>Cyanophyceae</taxon>
        <taxon>Leptolyngbyales</taxon>
        <taxon>Leptolyngbyaceae</taxon>
        <taxon>Leptolyngbya group</taxon>
        <taxon>Leptolyngbya</taxon>
        <taxon>environmental samples</taxon>
    </lineage>
</organism>
<evidence type="ECO:0000256" key="1">
    <source>
        <dbReference type="SAM" id="Phobius"/>
    </source>
</evidence>
<keyword evidence="1" id="KW-0812">Transmembrane</keyword>
<name>A0A6J4K5X8_9CYAN</name>
<evidence type="ECO:0000313" key="2">
    <source>
        <dbReference type="EMBL" id="CAA9296651.1"/>
    </source>
</evidence>
<sequence length="44" mass="4710">MERATLSLSLSVIESATKEFVLLSIGSTLLFSGVSLLLKLKSEP</sequence>